<dbReference type="AlphaFoldDB" id="A0A0W0T0P9"/>
<evidence type="ECO:0000256" key="8">
    <source>
        <dbReference type="PIRSR" id="PIRSR002030-1"/>
    </source>
</evidence>
<dbReference type="InterPro" id="IPR001486">
    <property type="entry name" value="Hemoglobin_trunc"/>
</dbReference>
<reference evidence="10 11" key="1">
    <citation type="submission" date="2015-11" db="EMBL/GenBank/DDBJ databases">
        <title>Genomic analysis of 38 Legionella species identifies large and diverse effector repertoires.</title>
        <authorList>
            <person name="Burstein D."/>
            <person name="Amaro F."/>
            <person name="Zusman T."/>
            <person name="Lifshitz Z."/>
            <person name="Cohen O."/>
            <person name="Gilbert J.A."/>
            <person name="Pupko T."/>
            <person name="Shuman H.A."/>
            <person name="Segal G."/>
        </authorList>
    </citation>
    <scope>NUCLEOTIDE SEQUENCE [LARGE SCALE GENOMIC DNA]</scope>
    <source>
        <strain evidence="10 11">ATCC 700990</strain>
    </source>
</reference>
<keyword evidence="4 7" id="KW-0561">Oxygen transport</keyword>
<dbReference type="Proteomes" id="UP000054736">
    <property type="component" value="Unassembled WGS sequence"/>
</dbReference>
<organism evidence="10 11">
    <name type="scientific">Legionella drozanskii LLAP-1</name>
    <dbReference type="NCBI Taxonomy" id="1212489"/>
    <lineage>
        <taxon>Bacteria</taxon>
        <taxon>Pseudomonadati</taxon>
        <taxon>Pseudomonadota</taxon>
        <taxon>Gammaproteobacteria</taxon>
        <taxon>Legionellales</taxon>
        <taxon>Legionellaceae</taxon>
        <taxon>Legionella</taxon>
    </lineage>
</organism>
<dbReference type="InterPro" id="IPR019795">
    <property type="entry name" value="Globin_bac-like_CS"/>
</dbReference>
<dbReference type="InterPro" id="IPR009050">
    <property type="entry name" value="Globin-like_sf"/>
</dbReference>
<evidence type="ECO:0000256" key="6">
    <source>
        <dbReference type="ARBA" id="ARBA00023004"/>
    </source>
</evidence>
<keyword evidence="6 7" id="KW-0408">Iron</keyword>
<dbReference type="EMBL" id="LNXY01000011">
    <property type="protein sequence ID" value="KTC89113.1"/>
    <property type="molecule type" value="Genomic_DNA"/>
</dbReference>
<feature type="binding site" description="distal binding residue" evidence="9">
    <location>
        <position position="71"/>
    </location>
    <ligand>
        <name>heme</name>
        <dbReference type="ChEBI" id="CHEBI:30413"/>
    </ligand>
    <ligandPart>
        <name>Fe</name>
        <dbReference type="ChEBI" id="CHEBI:18248"/>
    </ligandPart>
</feature>
<accession>A0A0W0T0P9</accession>
<dbReference type="PIRSF" id="PIRSF002030">
    <property type="entry name" value="Globin_Protozoa/Cyanobacteria"/>
    <property type="match status" value="1"/>
</dbReference>
<gene>
    <name evidence="10" type="ORF">Ldro_0771</name>
</gene>
<evidence type="ECO:0000256" key="1">
    <source>
        <dbReference type="ARBA" id="ARBA00009660"/>
    </source>
</evidence>
<evidence type="ECO:0000256" key="2">
    <source>
        <dbReference type="ARBA" id="ARBA00022448"/>
    </source>
</evidence>
<dbReference type="GO" id="GO:0019825">
    <property type="term" value="F:oxygen binding"/>
    <property type="evidence" value="ECO:0007669"/>
    <property type="project" value="InterPro"/>
</dbReference>
<evidence type="ECO:0000313" key="10">
    <source>
        <dbReference type="EMBL" id="KTC89113.1"/>
    </source>
</evidence>
<dbReference type="RefSeq" id="WP_058495114.1">
    <property type="nucleotide sequence ID" value="NZ_CAAAIU010000047.1"/>
</dbReference>
<evidence type="ECO:0000256" key="9">
    <source>
        <dbReference type="PIRSR" id="PIRSR601486-1"/>
    </source>
</evidence>
<evidence type="ECO:0000256" key="3">
    <source>
        <dbReference type="ARBA" id="ARBA00022617"/>
    </source>
</evidence>
<evidence type="ECO:0000256" key="5">
    <source>
        <dbReference type="ARBA" id="ARBA00022723"/>
    </source>
</evidence>
<dbReference type="PROSITE" id="PS01213">
    <property type="entry name" value="GLOBIN_FAM_2"/>
    <property type="match status" value="1"/>
</dbReference>
<evidence type="ECO:0000256" key="4">
    <source>
        <dbReference type="ARBA" id="ARBA00022621"/>
    </source>
</evidence>
<feature type="binding site" description="proximal binding residue" evidence="8">
    <location>
        <position position="71"/>
    </location>
    <ligand>
        <name>heme</name>
        <dbReference type="ChEBI" id="CHEBI:30413"/>
    </ligand>
    <ligandPart>
        <name>Fe</name>
        <dbReference type="ChEBI" id="CHEBI:18248"/>
    </ligandPart>
</feature>
<evidence type="ECO:0000313" key="11">
    <source>
        <dbReference type="Proteomes" id="UP000054736"/>
    </source>
</evidence>
<sequence>MSTSLYERLGGQAAVNTAVDIFYRKILADQRVNNFFDEIDMEQQIIKQKGFLTMVFGGPNHYTGKGMREGHRHLVKMGLNDSHVDIIIEHLGATLTELGVSDNDIHEVAAIANSVRSDVLDR</sequence>
<keyword evidence="3 7" id="KW-0349">Heme</keyword>
<comment type="similarity">
    <text evidence="1 7">Belongs to the truncated hemoglobin family. Group I subfamily.</text>
</comment>
<keyword evidence="2 7" id="KW-0813">Transport</keyword>
<dbReference type="PATRIC" id="fig|1212489.4.peg.802"/>
<dbReference type="GO" id="GO:0020037">
    <property type="term" value="F:heme binding"/>
    <property type="evidence" value="ECO:0007669"/>
    <property type="project" value="InterPro"/>
</dbReference>
<dbReference type="Pfam" id="PF01152">
    <property type="entry name" value="Bac_globin"/>
    <property type="match status" value="1"/>
</dbReference>
<dbReference type="CDD" id="cd00454">
    <property type="entry name" value="TrHb1_N"/>
    <property type="match status" value="1"/>
</dbReference>
<comment type="cofactor">
    <cofactor evidence="8">
        <name>heme</name>
        <dbReference type="ChEBI" id="CHEBI:30413"/>
    </cofactor>
    <text evidence="8">Binds 1 heme group per subunit.</text>
</comment>
<keyword evidence="11" id="KW-1185">Reference proteome</keyword>
<name>A0A0W0T0P9_9GAMM</name>
<comment type="caution">
    <text evidence="10">The sequence shown here is derived from an EMBL/GenBank/DDBJ whole genome shotgun (WGS) entry which is preliminary data.</text>
</comment>
<dbReference type="Gene3D" id="1.10.490.10">
    <property type="entry name" value="Globins"/>
    <property type="match status" value="1"/>
</dbReference>
<dbReference type="InterPro" id="IPR016339">
    <property type="entry name" value="Hemoglobin_trunc_I"/>
</dbReference>
<evidence type="ECO:0000256" key="7">
    <source>
        <dbReference type="PIRNR" id="PIRNR002030"/>
    </source>
</evidence>
<dbReference type="GO" id="GO:0046872">
    <property type="term" value="F:metal ion binding"/>
    <property type="evidence" value="ECO:0007669"/>
    <property type="project" value="UniProtKB-UniRule"/>
</dbReference>
<dbReference type="SUPFAM" id="SSF46458">
    <property type="entry name" value="Globin-like"/>
    <property type="match status" value="1"/>
</dbReference>
<dbReference type="InterPro" id="IPR012292">
    <property type="entry name" value="Globin/Proto"/>
</dbReference>
<dbReference type="STRING" id="1212489.Ldro_0771"/>
<protein>
    <recommendedName>
        <fullName evidence="7">Group 1 truncated hemoglobin</fullName>
    </recommendedName>
</protein>
<dbReference type="GO" id="GO:0005344">
    <property type="term" value="F:oxygen carrier activity"/>
    <property type="evidence" value="ECO:0007669"/>
    <property type="project" value="UniProtKB-UniRule"/>
</dbReference>
<keyword evidence="5 7" id="KW-0479">Metal-binding</keyword>
<proteinExistence type="inferred from homology"/>
<dbReference type="OrthoDB" id="9795814at2"/>